<evidence type="ECO:0000256" key="1">
    <source>
        <dbReference type="SAM" id="MobiDB-lite"/>
    </source>
</evidence>
<evidence type="ECO:0000313" key="2">
    <source>
        <dbReference type="EMBL" id="KAJ7780831.1"/>
    </source>
</evidence>
<feature type="region of interest" description="Disordered" evidence="1">
    <location>
        <begin position="29"/>
        <end position="91"/>
    </location>
</feature>
<gene>
    <name evidence="2" type="ORF">DFH07DRAFT_765316</name>
</gene>
<proteinExistence type="predicted"/>
<protein>
    <submittedName>
        <fullName evidence="2">Uncharacterized protein</fullName>
    </submittedName>
</protein>
<reference evidence="2" key="1">
    <citation type="submission" date="2023-03" db="EMBL/GenBank/DDBJ databases">
        <title>Massive genome expansion in bonnet fungi (Mycena s.s.) driven by repeated elements and novel gene families across ecological guilds.</title>
        <authorList>
            <consortium name="Lawrence Berkeley National Laboratory"/>
            <person name="Harder C.B."/>
            <person name="Miyauchi S."/>
            <person name="Viragh M."/>
            <person name="Kuo A."/>
            <person name="Thoen E."/>
            <person name="Andreopoulos B."/>
            <person name="Lu D."/>
            <person name="Skrede I."/>
            <person name="Drula E."/>
            <person name="Henrissat B."/>
            <person name="Morin E."/>
            <person name="Kohler A."/>
            <person name="Barry K."/>
            <person name="LaButti K."/>
            <person name="Morin E."/>
            <person name="Salamov A."/>
            <person name="Lipzen A."/>
            <person name="Mereny Z."/>
            <person name="Hegedus B."/>
            <person name="Baldrian P."/>
            <person name="Stursova M."/>
            <person name="Weitz H."/>
            <person name="Taylor A."/>
            <person name="Grigoriev I.V."/>
            <person name="Nagy L.G."/>
            <person name="Martin F."/>
            <person name="Kauserud H."/>
        </authorList>
    </citation>
    <scope>NUCLEOTIDE SEQUENCE</scope>
    <source>
        <strain evidence="2">CBHHK188m</strain>
    </source>
</reference>
<keyword evidence="3" id="KW-1185">Reference proteome</keyword>
<dbReference type="AlphaFoldDB" id="A0AAD7K8W5"/>
<name>A0AAD7K8W5_9AGAR</name>
<organism evidence="2 3">
    <name type="scientific">Mycena maculata</name>
    <dbReference type="NCBI Taxonomy" id="230809"/>
    <lineage>
        <taxon>Eukaryota</taxon>
        <taxon>Fungi</taxon>
        <taxon>Dikarya</taxon>
        <taxon>Basidiomycota</taxon>
        <taxon>Agaricomycotina</taxon>
        <taxon>Agaricomycetes</taxon>
        <taxon>Agaricomycetidae</taxon>
        <taxon>Agaricales</taxon>
        <taxon>Marasmiineae</taxon>
        <taxon>Mycenaceae</taxon>
        <taxon>Mycena</taxon>
    </lineage>
</organism>
<dbReference type="Proteomes" id="UP001215280">
    <property type="component" value="Unassembled WGS sequence"/>
</dbReference>
<sequence>MGFRCCSRDDEDEYSTTYYTIAIQRCGRNSGGEWQSAASRAVAKAKKRRWDPPKRPKHPESLRTSAPGIDDRINDHTSEGEAALPSEPSFRDARARSRYELSFAPLDGSEKCAAGTAVSPTSDEQVAIQALAALSRDVVERAIQAPDLESLEGGLPLGVRATEGPQEPTKWIQETLMQVLALNAGTLTPPTVEEAASWHRVPLIDGSAVDERARWLIKFWRVEVMKAAQRARINGWGIQDGEFLYYSRKQGTPEGEAMHSEESTTWCTERLADPPLRATAK</sequence>
<accession>A0AAD7K8W5</accession>
<feature type="compositionally biased region" description="Basic and acidic residues" evidence="1">
    <location>
        <begin position="69"/>
        <end position="79"/>
    </location>
</feature>
<evidence type="ECO:0000313" key="3">
    <source>
        <dbReference type="Proteomes" id="UP001215280"/>
    </source>
</evidence>
<feature type="compositionally biased region" description="Basic and acidic residues" evidence="1">
    <location>
        <begin position="50"/>
        <end position="61"/>
    </location>
</feature>
<dbReference type="EMBL" id="JARJLG010000005">
    <property type="protein sequence ID" value="KAJ7780831.1"/>
    <property type="molecule type" value="Genomic_DNA"/>
</dbReference>
<comment type="caution">
    <text evidence="2">The sequence shown here is derived from an EMBL/GenBank/DDBJ whole genome shotgun (WGS) entry which is preliminary data.</text>
</comment>